<evidence type="ECO:0000313" key="2">
    <source>
        <dbReference type="Proteomes" id="UP000001798"/>
    </source>
</evidence>
<accession>A0A384J4W5</accession>
<dbReference type="EMBL" id="CP009805">
    <property type="protein sequence ID" value="ATZ45557.1"/>
    <property type="molecule type" value="Genomic_DNA"/>
</dbReference>
<organism evidence="1 2">
    <name type="scientific">Botryotinia fuckeliana (strain B05.10)</name>
    <name type="common">Noble rot fungus</name>
    <name type="synonym">Botrytis cinerea</name>
    <dbReference type="NCBI Taxonomy" id="332648"/>
    <lineage>
        <taxon>Eukaryota</taxon>
        <taxon>Fungi</taxon>
        <taxon>Dikarya</taxon>
        <taxon>Ascomycota</taxon>
        <taxon>Pezizomycotina</taxon>
        <taxon>Leotiomycetes</taxon>
        <taxon>Helotiales</taxon>
        <taxon>Sclerotiniaceae</taxon>
        <taxon>Botrytis</taxon>
    </lineage>
</organism>
<dbReference type="VEuPathDB" id="FungiDB:Bcin01g03200"/>
<dbReference type="AlphaFoldDB" id="A0A384J4W5"/>
<protein>
    <submittedName>
        <fullName evidence="1">Uncharacterized protein</fullName>
    </submittedName>
</protein>
<name>A0A384J4W5_BOTFB</name>
<keyword evidence="2" id="KW-1185">Reference proteome</keyword>
<evidence type="ECO:0000313" key="1">
    <source>
        <dbReference type="EMBL" id="ATZ45557.1"/>
    </source>
</evidence>
<reference evidence="1 2" key="3">
    <citation type="journal article" date="2017" name="Mol. Plant Pathol.">
        <title>A gapless genome sequence of the fungus Botrytis cinerea.</title>
        <authorList>
            <person name="Van Kan J.A."/>
            <person name="Stassen J.H."/>
            <person name="Mosbach A."/>
            <person name="Van Der Lee T.A."/>
            <person name="Faino L."/>
            <person name="Farmer A.D."/>
            <person name="Papasotiriou D.G."/>
            <person name="Zhou S."/>
            <person name="Seidl M.F."/>
            <person name="Cottam E."/>
            <person name="Edel D."/>
            <person name="Hahn M."/>
            <person name="Schwartz D.C."/>
            <person name="Dietrich R.A."/>
            <person name="Widdison S."/>
            <person name="Scalliet G."/>
        </authorList>
    </citation>
    <scope>NUCLEOTIDE SEQUENCE [LARGE SCALE GENOMIC DNA]</scope>
    <source>
        <strain evidence="1 2">B05.10</strain>
    </source>
</reference>
<gene>
    <name evidence="1" type="ORF">BCIN_01g03200</name>
</gene>
<sequence>MPGDHGCNCGESCQCAKDNCTCK</sequence>
<dbReference type="Proteomes" id="UP000001798">
    <property type="component" value="Chromosome 1"/>
</dbReference>
<proteinExistence type="predicted"/>
<reference evidence="1 2" key="2">
    <citation type="journal article" date="2012" name="Eukaryot. Cell">
        <title>Genome update of Botrytis cinerea strains B05.10 and T4.</title>
        <authorList>
            <person name="Staats M."/>
            <person name="van Kan J.A."/>
        </authorList>
    </citation>
    <scope>NUCLEOTIDE SEQUENCE [LARGE SCALE GENOMIC DNA]</scope>
    <source>
        <strain evidence="1 2">B05.10</strain>
    </source>
</reference>
<reference evidence="1 2" key="1">
    <citation type="journal article" date="2011" name="PLoS Genet.">
        <title>Genomic analysis of the necrotrophic fungal pathogens Sclerotinia sclerotiorum and Botrytis cinerea.</title>
        <authorList>
            <person name="Amselem J."/>
            <person name="Cuomo C.A."/>
            <person name="van Kan J.A."/>
            <person name="Viaud M."/>
            <person name="Benito E.P."/>
            <person name="Couloux A."/>
            <person name="Coutinho P.M."/>
            <person name="de Vries R.P."/>
            <person name="Dyer P.S."/>
            <person name="Fillinger S."/>
            <person name="Fournier E."/>
            <person name="Gout L."/>
            <person name="Hahn M."/>
            <person name="Kohn L."/>
            <person name="Lapalu N."/>
            <person name="Plummer K.M."/>
            <person name="Pradier J.M."/>
            <person name="Quevillon E."/>
            <person name="Sharon A."/>
            <person name="Simon A."/>
            <person name="ten Have A."/>
            <person name="Tudzynski B."/>
            <person name="Tudzynski P."/>
            <person name="Wincker P."/>
            <person name="Andrew M."/>
            <person name="Anthouard V."/>
            <person name="Beever R.E."/>
            <person name="Beffa R."/>
            <person name="Benoit I."/>
            <person name="Bouzid O."/>
            <person name="Brault B."/>
            <person name="Chen Z."/>
            <person name="Choquer M."/>
            <person name="Collemare J."/>
            <person name="Cotton P."/>
            <person name="Danchin E.G."/>
            <person name="Da Silva C."/>
            <person name="Gautier A."/>
            <person name="Giraud C."/>
            <person name="Giraud T."/>
            <person name="Gonzalez C."/>
            <person name="Grossetete S."/>
            <person name="Guldener U."/>
            <person name="Henrissat B."/>
            <person name="Howlett B.J."/>
            <person name="Kodira C."/>
            <person name="Kretschmer M."/>
            <person name="Lappartient A."/>
            <person name="Leroch M."/>
            <person name="Levis C."/>
            <person name="Mauceli E."/>
            <person name="Neuveglise C."/>
            <person name="Oeser B."/>
            <person name="Pearson M."/>
            <person name="Poulain J."/>
            <person name="Poussereau N."/>
            <person name="Quesneville H."/>
            <person name="Rascle C."/>
            <person name="Schumacher J."/>
            <person name="Segurens B."/>
            <person name="Sexton A."/>
            <person name="Silva E."/>
            <person name="Sirven C."/>
            <person name="Soanes D.M."/>
            <person name="Talbot N.J."/>
            <person name="Templeton M."/>
            <person name="Yandava C."/>
            <person name="Yarden O."/>
            <person name="Zeng Q."/>
            <person name="Rollins J.A."/>
            <person name="Lebrun M.H."/>
            <person name="Dickman M."/>
        </authorList>
    </citation>
    <scope>NUCLEOTIDE SEQUENCE [LARGE SCALE GENOMIC DNA]</scope>
    <source>
        <strain evidence="1 2">B05.10</strain>
    </source>
</reference>